<dbReference type="AlphaFoldDB" id="A0A7N1A080"/>
<reference evidence="3" key="1">
    <citation type="submission" date="2021-01" db="UniProtKB">
        <authorList>
            <consortium name="EnsemblPlants"/>
        </authorList>
    </citation>
    <scope>IDENTIFICATION</scope>
</reference>
<feature type="region of interest" description="Disordered" evidence="1">
    <location>
        <begin position="1"/>
        <end position="61"/>
    </location>
</feature>
<feature type="domain" description="OCRE" evidence="2">
    <location>
        <begin position="331"/>
        <end position="380"/>
    </location>
</feature>
<evidence type="ECO:0000259" key="2">
    <source>
        <dbReference type="Pfam" id="PF17780"/>
    </source>
</evidence>
<dbReference type="Pfam" id="PF17780">
    <property type="entry name" value="OCRE"/>
    <property type="match status" value="1"/>
</dbReference>
<evidence type="ECO:0000313" key="3">
    <source>
        <dbReference type="EnsemblPlants" id="Kaladp0062s0190.1.v1.1"/>
    </source>
</evidence>
<dbReference type="PANTHER" id="PTHR13138">
    <property type="entry name" value="PROTEIN LIN1"/>
    <property type="match status" value="1"/>
</dbReference>
<dbReference type="EnsemblPlants" id="Kaladp0062s0190.1.v1.1">
    <property type="protein sequence ID" value="Kaladp0062s0190.1.v1.1"/>
    <property type="gene ID" value="Kaladp0062s0190.v1.1"/>
</dbReference>
<dbReference type="Gramene" id="Kaladp0062s0190.1.v1.1">
    <property type="protein sequence ID" value="Kaladp0062s0190.1.v1.1"/>
    <property type="gene ID" value="Kaladp0062s0190.v1.1"/>
</dbReference>
<protein>
    <recommendedName>
        <fullName evidence="2">OCRE domain-containing protein</fullName>
    </recommendedName>
</protein>
<evidence type="ECO:0000313" key="4">
    <source>
        <dbReference type="Proteomes" id="UP000594263"/>
    </source>
</evidence>
<dbReference type="CDD" id="cd16166">
    <property type="entry name" value="OCRE_SUA_like"/>
    <property type="match status" value="1"/>
</dbReference>
<dbReference type="OMA" id="KWYSYNE"/>
<sequence length="398" mass="44002">MAESSRPSKKRDFAFDGDDADDKQQPPQKRVKFPKGKKVKSGDQYVAPAPEIKVPTAPVEPHLAATERAQRRSQLTTELFIEEHRGLPNDITAAEVEYEDNETFEDDGIQIEPFNLKQERNEGYFDDAGNFVEYVDDQAFKDPWLDSVEVDTRYAEKASALNIASNETHELESDDIGKMKRRIADILNPDETVLQALRRLKGTSNRKEKMSADKKFMFDQLTEDAMKLLENGDYNVYEEKKEVFEREAEGYERLAKARGNESSVVAAEIAGILEAVPGPSGTEVVLNDGDDLDMFAEDDEQTNTTSVPPATASNAYGQLSSDVSISDAASQNDFVYDESSGYYYSSTLGYYYDASSGLYCCAASGQWYSYNAETGTYDEVQGDTSAGAGVPSAAAAEV</sequence>
<dbReference type="InterPro" id="IPR035623">
    <property type="entry name" value="SUA-like_OCRE"/>
</dbReference>
<organism evidence="3 4">
    <name type="scientific">Kalanchoe fedtschenkoi</name>
    <name type="common">Lavender scallops</name>
    <name type="synonym">South American air plant</name>
    <dbReference type="NCBI Taxonomy" id="63787"/>
    <lineage>
        <taxon>Eukaryota</taxon>
        <taxon>Viridiplantae</taxon>
        <taxon>Streptophyta</taxon>
        <taxon>Embryophyta</taxon>
        <taxon>Tracheophyta</taxon>
        <taxon>Spermatophyta</taxon>
        <taxon>Magnoliopsida</taxon>
        <taxon>eudicotyledons</taxon>
        <taxon>Gunneridae</taxon>
        <taxon>Pentapetalae</taxon>
        <taxon>Saxifragales</taxon>
        <taxon>Crassulaceae</taxon>
        <taxon>Kalanchoe</taxon>
    </lineage>
</organism>
<dbReference type="GO" id="GO:0005682">
    <property type="term" value="C:U5 snRNP"/>
    <property type="evidence" value="ECO:0007669"/>
    <property type="project" value="InterPro"/>
</dbReference>
<dbReference type="Proteomes" id="UP000594263">
    <property type="component" value="Unplaced"/>
</dbReference>
<proteinExistence type="predicted"/>
<evidence type="ECO:0000256" key="1">
    <source>
        <dbReference type="SAM" id="MobiDB-lite"/>
    </source>
</evidence>
<feature type="compositionally biased region" description="Basic residues" evidence="1">
    <location>
        <begin position="29"/>
        <end position="39"/>
    </location>
</feature>
<accession>A0A7N1A080</accession>
<dbReference type="InterPro" id="IPR041591">
    <property type="entry name" value="OCRE"/>
</dbReference>
<keyword evidence="4" id="KW-1185">Reference proteome</keyword>
<dbReference type="PANTHER" id="PTHR13138:SF3">
    <property type="entry name" value="CD2 ANTIGEN CYTOPLASMIC TAIL-BINDING PROTEIN 2"/>
    <property type="match status" value="1"/>
</dbReference>
<dbReference type="InterPro" id="IPR039905">
    <property type="entry name" value="CD2BP2/Lin1"/>
</dbReference>
<name>A0A7N1A080_KALFE</name>